<evidence type="ECO:0000313" key="2">
    <source>
        <dbReference type="EMBL" id="QJC51393.1"/>
    </source>
</evidence>
<keyword evidence="3" id="KW-1185">Reference proteome</keyword>
<proteinExistence type="predicted"/>
<sequence length="260" mass="28657">MTTDRLIPHTNAEHDKQAHSAASPTPAALPRSRAVVIGGSMAGLLAANTLAAHYEEVVLLERDALPDHPANRPGTPQDRHPHRLQNLGKNILTELFPGWTDDLIAAGAYERGGKEMHFISPLGALNFPYEKDEGCSRPLLEWVIRCRVLEEPRIRLLQQREAASLLTETAGERLAVTGVRLKESRGSQGESPFDLEADLVVDASGRYSKLPAWLEQLGLGKPDKESLHARLAYSTRYYRISESLRDKYATVVIDGDPALS</sequence>
<organism evidence="2 3">
    <name type="scientific">Paenibacillus albicereus</name>
    <dbReference type="NCBI Taxonomy" id="2726185"/>
    <lineage>
        <taxon>Bacteria</taxon>
        <taxon>Bacillati</taxon>
        <taxon>Bacillota</taxon>
        <taxon>Bacilli</taxon>
        <taxon>Bacillales</taxon>
        <taxon>Paenibacillaceae</taxon>
        <taxon>Paenibacillus</taxon>
    </lineage>
</organism>
<dbReference type="SUPFAM" id="SSF51905">
    <property type="entry name" value="FAD/NAD(P)-binding domain"/>
    <property type="match status" value="1"/>
</dbReference>
<dbReference type="Proteomes" id="UP000502136">
    <property type="component" value="Chromosome"/>
</dbReference>
<name>A0A6H2GVE0_9BACL</name>
<gene>
    <name evidence="2" type="ORF">HGI30_07420</name>
</gene>
<evidence type="ECO:0000313" key="3">
    <source>
        <dbReference type="Proteomes" id="UP000502136"/>
    </source>
</evidence>
<dbReference type="PANTHER" id="PTHR43422">
    <property type="entry name" value="THIAMINE THIAZOLE SYNTHASE"/>
    <property type="match status" value="1"/>
</dbReference>
<dbReference type="KEGG" id="palr:HGI30_07420"/>
<reference evidence="2 3" key="1">
    <citation type="submission" date="2020-04" db="EMBL/GenBank/DDBJ databases">
        <title>Novel Paenibacillus strain UniB2 isolated from commercial digestive syrup.</title>
        <authorList>
            <person name="Thorat V."/>
            <person name="Kirdat K."/>
            <person name="Tiwarekar B."/>
            <person name="Yadav A."/>
        </authorList>
    </citation>
    <scope>NUCLEOTIDE SEQUENCE [LARGE SCALE GENOMIC DNA]</scope>
    <source>
        <strain evidence="2 3">UniB2</strain>
    </source>
</reference>
<dbReference type="EMBL" id="CP051428">
    <property type="protein sequence ID" value="QJC51393.1"/>
    <property type="molecule type" value="Genomic_DNA"/>
</dbReference>
<dbReference type="PANTHER" id="PTHR43422:SF3">
    <property type="entry name" value="THIAMINE THIAZOLE SYNTHASE"/>
    <property type="match status" value="1"/>
</dbReference>
<accession>A0A6H2GVE0</accession>
<evidence type="ECO:0000256" key="1">
    <source>
        <dbReference type="SAM" id="MobiDB-lite"/>
    </source>
</evidence>
<dbReference type="RefSeq" id="WP_168907044.1">
    <property type="nucleotide sequence ID" value="NZ_CP051428.1"/>
</dbReference>
<feature type="region of interest" description="Disordered" evidence="1">
    <location>
        <begin position="1"/>
        <end position="29"/>
    </location>
</feature>
<evidence type="ECO:0008006" key="4">
    <source>
        <dbReference type="Google" id="ProtNLM"/>
    </source>
</evidence>
<protein>
    <recommendedName>
        <fullName evidence="4">FAD-dependent oxidoreductase</fullName>
    </recommendedName>
</protein>
<dbReference type="AlphaFoldDB" id="A0A6H2GVE0"/>
<dbReference type="Gene3D" id="3.50.50.60">
    <property type="entry name" value="FAD/NAD(P)-binding domain"/>
    <property type="match status" value="1"/>
</dbReference>
<dbReference type="InterPro" id="IPR036188">
    <property type="entry name" value="FAD/NAD-bd_sf"/>
</dbReference>